<protein>
    <submittedName>
        <fullName evidence="1">Uncharacterized protein</fullName>
    </submittedName>
</protein>
<accession>A0A645J1F6</accession>
<dbReference type="AlphaFoldDB" id="A0A645J1F6"/>
<gene>
    <name evidence="1" type="ORF">SDC9_204694</name>
</gene>
<comment type="caution">
    <text evidence="1">The sequence shown here is derived from an EMBL/GenBank/DDBJ whole genome shotgun (WGS) entry which is preliminary data.</text>
</comment>
<proteinExistence type="predicted"/>
<sequence>MIIVFFSIFEDEELFLKENVAFIIYNDQKSDRELLLR</sequence>
<organism evidence="1">
    <name type="scientific">bioreactor metagenome</name>
    <dbReference type="NCBI Taxonomy" id="1076179"/>
    <lineage>
        <taxon>unclassified sequences</taxon>
        <taxon>metagenomes</taxon>
        <taxon>ecological metagenomes</taxon>
    </lineage>
</organism>
<name>A0A645J1F6_9ZZZZ</name>
<evidence type="ECO:0000313" key="1">
    <source>
        <dbReference type="EMBL" id="MPN57000.1"/>
    </source>
</evidence>
<reference evidence="1" key="1">
    <citation type="submission" date="2019-08" db="EMBL/GenBank/DDBJ databases">
        <authorList>
            <person name="Kucharzyk K."/>
            <person name="Murdoch R.W."/>
            <person name="Higgins S."/>
            <person name="Loffler F."/>
        </authorList>
    </citation>
    <scope>NUCLEOTIDE SEQUENCE</scope>
</reference>
<dbReference type="EMBL" id="VSSQ01128008">
    <property type="protein sequence ID" value="MPN57000.1"/>
    <property type="molecule type" value="Genomic_DNA"/>
</dbReference>